<accession>A0ABS2XGH0</accession>
<dbReference type="EC" id="3.1.11.2" evidence="3"/>
<keyword evidence="7" id="KW-0269">Exonuclease</keyword>
<dbReference type="PANTHER" id="PTHR13058:SF22">
    <property type="entry name" value="EXODEOXYRIBONUCLEASE III"/>
    <property type="match status" value="1"/>
</dbReference>
<reference evidence="11" key="1">
    <citation type="journal article" date="2021" name="Cell">
        <title>Tracing the genetic footprints of vertebrate landing in non-teleost ray-finned fishes.</title>
        <authorList>
            <person name="Bi X."/>
            <person name="Wang K."/>
            <person name="Yang L."/>
            <person name="Pan H."/>
            <person name="Jiang H."/>
            <person name="Wei Q."/>
            <person name="Fang M."/>
            <person name="Yu H."/>
            <person name="Zhu C."/>
            <person name="Cai Y."/>
            <person name="He Y."/>
            <person name="Gan X."/>
            <person name="Zeng H."/>
            <person name="Yu D."/>
            <person name="Zhu Y."/>
            <person name="Jiang H."/>
            <person name="Qiu Q."/>
            <person name="Yang H."/>
            <person name="Zhang Y.E."/>
            <person name="Wang W."/>
            <person name="Zhu M."/>
            <person name="He S."/>
            <person name="Zhang G."/>
        </authorList>
    </citation>
    <scope>NUCLEOTIDE SEQUENCE</scope>
    <source>
        <strain evidence="11">Pddl_001</strain>
    </source>
</reference>
<sequence>TDVASCDIIQVCAISGEKTFNVYVCPRQQISEEASSVNGFTVINQTLFLDGVPMETKSHEEALTDFLAFLVTLHRPVLVGHNIKRFDRPILSRIMYEFCLLNEFQKVSDMMENKENIGDSLNSKASDKGTPLLECAGCLPSPAPAADQHIPVEDHSIVFFDLETTGLGSNCDIIQLSAVCMEKTFDVYMVPRTPIAKGASAVTGFTVRRHKLYLHRRPVQTKTHRDCLMSFLAFLQALNRPLLAGHNIKRFDCPILARALEEFQLNEEFKLLVSGFLDTLILSKDLLQNTGIKSFKQESLVKELLKKSYPAHNALEDVKALQDLCRVLRPTPTQITSHLFTLDQMESLSSLQPLVEEKAISKTTAQKLARLGYSFEKMKHSHLQNPSEGLRQFLEPLKAELKNSMFTKTVDKICEFFKIEH</sequence>
<dbReference type="Proteomes" id="UP001166093">
    <property type="component" value="Unassembled WGS sequence"/>
</dbReference>
<dbReference type="SMART" id="SM00479">
    <property type="entry name" value="EXOIII"/>
    <property type="match status" value="1"/>
</dbReference>
<dbReference type="Pfam" id="PF00929">
    <property type="entry name" value="RNase_T"/>
    <property type="match status" value="1"/>
</dbReference>
<dbReference type="InterPro" id="IPR040393">
    <property type="entry name" value="TREX1/2"/>
</dbReference>
<comment type="cofactor">
    <cofactor evidence="2">
        <name>Mg(2+)</name>
        <dbReference type="ChEBI" id="CHEBI:18420"/>
    </cofactor>
</comment>
<keyword evidence="12" id="KW-1185">Reference proteome</keyword>
<dbReference type="SUPFAM" id="SSF53098">
    <property type="entry name" value="Ribonuclease H-like"/>
    <property type="match status" value="2"/>
</dbReference>
<evidence type="ECO:0000256" key="4">
    <source>
        <dbReference type="ARBA" id="ARBA00022722"/>
    </source>
</evidence>
<comment type="catalytic activity">
    <reaction evidence="1">
        <text>Exonucleolytic cleavage in the 3'- to 5'-direction to yield nucleoside 5'-phosphates.</text>
        <dbReference type="EC" id="3.1.11.2"/>
    </reaction>
</comment>
<evidence type="ECO:0000256" key="8">
    <source>
        <dbReference type="ARBA" id="ARBA00022842"/>
    </source>
</evidence>
<evidence type="ECO:0000259" key="10">
    <source>
        <dbReference type="SMART" id="SM00479"/>
    </source>
</evidence>
<comment type="similarity">
    <text evidence="9">Belongs to the exonuclease superfamily. TREX family.</text>
</comment>
<comment type="caution">
    <text evidence="11">The sequence shown here is derived from an EMBL/GenBank/DDBJ whole genome shotgun (WGS) entry which is preliminary data.</text>
</comment>
<dbReference type="CDD" id="cd06127">
    <property type="entry name" value="DEDDh"/>
    <property type="match status" value="1"/>
</dbReference>
<dbReference type="InterPro" id="IPR012337">
    <property type="entry name" value="RNaseH-like_sf"/>
</dbReference>
<protein>
    <recommendedName>
        <fullName evidence="3">exodeoxyribonuclease III</fullName>
        <ecNumber evidence="3">3.1.11.2</ecNumber>
    </recommendedName>
</protein>
<feature type="non-terminal residue" evidence="11">
    <location>
        <position position="421"/>
    </location>
</feature>
<dbReference type="InterPro" id="IPR036397">
    <property type="entry name" value="RNaseH_sf"/>
</dbReference>
<dbReference type="PANTHER" id="PTHR13058">
    <property type="entry name" value="THREE PRIME REPAIR EXONUCLEASE 1, 2"/>
    <property type="match status" value="1"/>
</dbReference>
<proteinExistence type="inferred from homology"/>
<evidence type="ECO:0000313" key="12">
    <source>
        <dbReference type="Proteomes" id="UP001166093"/>
    </source>
</evidence>
<organism evidence="11 12">
    <name type="scientific">Polyodon spathula</name>
    <name type="common">North American paddlefish</name>
    <name type="synonym">Squalus spathula</name>
    <dbReference type="NCBI Taxonomy" id="7913"/>
    <lineage>
        <taxon>Eukaryota</taxon>
        <taxon>Metazoa</taxon>
        <taxon>Chordata</taxon>
        <taxon>Craniata</taxon>
        <taxon>Vertebrata</taxon>
        <taxon>Euteleostomi</taxon>
        <taxon>Actinopterygii</taxon>
        <taxon>Chondrostei</taxon>
        <taxon>Acipenseriformes</taxon>
        <taxon>Polyodontidae</taxon>
        <taxon>Polyodon</taxon>
    </lineage>
</organism>
<evidence type="ECO:0000256" key="2">
    <source>
        <dbReference type="ARBA" id="ARBA00001946"/>
    </source>
</evidence>
<keyword evidence="6" id="KW-0378">Hydrolase</keyword>
<dbReference type="Gene3D" id="3.30.420.10">
    <property type="entry name" value="Ribonuclease H-like superfamily/Ribonuclease H"/>
    <property type="match status" value="2"/>
</dbReference>
<gene>
    <name evidence="11" type="primary">Pml_0</name>
    <name evidence="11" type="ORF">GTO93_0000474</name>
</gene>
<evidence type="ECO:0000256" key="7">
    <source>
        <dbReference type="ARBA" id="ARBA00022839"/>
    </source>
</evidence>
<evidence type="ECO:0000256" key="3">
    <source>
        <dbReference type="ARBA" id="ARBA00012115"/>
    </source>
</evidence>
<name>A0ABS2XGH0_POLSP</name>
<dbReference type="EMBL" id="JAAWVQ010030425">
    <property type="protein sequence ID" value="MBN3273361.1"/>
    <property type="molecule type" value="Genomic_DNA"/>
</dbReference>
<keyword evidence="8" id="KW-0460">Magnesium</keyword>
<keyword evidence="4" id="KW-0540">Nuclease</keyword>
<evidence type="ECO:0000256" key="5">
    <source>
        <dbReference type="ARBA" id="ARBA00022723"/>
    </source>
</evidence>
<evidence type="ECO:0000313" key="11">
    <source>
        <dbReference type="EMBL" id="MBN3273361.1"/>
    </source>
</evidence>
<dbReference type="InterPro" id="IPR013520">
    <property type="entry name" value="Ribonucl_H"/>
</dbReference>
<evidence type="ECO:0000256" key="9">
    <source>
        <dbReference type="ARBA" id="ARBA00025769"/>
    </source>
</evidence>
<evidence type="ECO:0000256" key="6">
    <source>
        <dbReference type="ARBA" id="ARBA00022801"/>
    </source>
</evidence>
<feature type="domain" description="Exonuclease" evidence="10">
    <location>
        <begin position="156"/>
        <end position="334"/>
    </location>
</feature>
<keyword evidence="5" id="KW-0479">Metal-binding</keyword>
<evidence type="ECO:0000256" key="1">
    <source>
        <dbReference type="ARBA" id="ARBA00000493"/>
    </source>
</evidence>
<feature type="non-terminal residue" evidence="11">
    <location>
        <position position="1"/>
    </location>
</feature>
<dbReference type="Pfam" id="PF25244">
    <property type="entry name" value="PML_C"/>
    <property type="match status" value="1"/>
</dbReference>
<dbReference type="InterPro" id="IPR057617">
    <property type="entry name" value="PML_C"/>
</dbReference>